<feature type="chain" id="PRO_5013588328" description="Thioredoxin domain-containing protein" evidence="4">
    <location>
        <begin position="21"/>
        <end position="512"/>
    </location>
</feature>
<dbReference type="PANTHER" id="PTHR42852:SF13">
    <property type="entry name" value="PROTEIN DIPZ"/>
    <property type="match status" value="1"/>
</dbReference>
<accession>A0A2D1U703</accession>
<dbReference type="InterPro" id="IPR017937">
    <property type="entry name" value="Thioredoxin_CS"/>
</dbReference>
<keyword evidence="4" id="KW-0732">Signal</keyword>
<dbReference type="KEGG" id="pgs:CPT03_13390"/>
<evidence type="ECO:0000256" key="1">
    <source>
        <dbReference type="ARBA" id="ARBA00004196"/>
    </source>
</evidence>
<evidence type="ECO:0000259" key="5">
    <source>
        <dbReference type="PROSITE" id="PS51352"/>
    </source>
</evidence>
<dbReference type="OrthoDB" id="9815205at2"/>
<dbReference type="Gene3D" id="3.40.30.10">
    <property type="entry name" value="Glutaredoxin"/>
    <property type="match status" value="1"/>
</dbReference>
<keyword evidence="2" id="KW-0201">Cytochrome c-type biogenesis</keyword>
<evidence type="ECO:0000256" key="2">
    <source>
        <dbReference type="ARBA" id="ARBA00022748"/>
    </source>
</evidence>
<organism evidence="6 7">
    <name type="scientific">Pedobacter ginsengisoli</name>
    <dbReference type="NCBI Taxonomy" id="363852"/>
    <lineage>
        <taxon>Bacteria</taxon>
        <taxon>Pseudomonadati</taxon>
        <taxon>Bacteroidota</taxon>
        <taxon>Sphingobacteriia</taxon>
        <taxon>Sphingobacteriales</taxon>
        <taxon>Sphingobacteriaceae</taxon>
        <taxon>Pedobacter</taxon>
    </lineage>
</organism>
<evidence type="ECO:0000256" key="4">
    <source>
        <dbReference type="SAM" id="SignalP"/>
    </source>
</evidence>
<reference evidence="6 7" key="1">
    <citation type="submission" date="2017-10" db="EMBL/GenBank/DDBJ databases">
        <title>Whole genome of Pedobacter ginsengisoli T01R-27 isolated from tomato rhizosphere.</title>
        <authorList>
            <person name="Weon H.-Y."/>
            <person name="Lee S.A."/>
            <person name="Sang M.K."/>
            <person name="Song J."/>
        </authorList>
    </citation>
    <scope>NUCLEOTIDE SEQUENCE [LARGE SCALE GENOMIC DNA]</scope>
    <source>
        <strain evidence="6 7">T01R-27</strain>
    </source>
</reference>
<gene>
    <name evidence="6" type="ORF">CPT03_13390</name>
</gene>
<dbReference type="InterPro" id="IPR050553">
    <property type="entry name" value="Thioredoxin_ResA/DsbE_sf"/>
</dbReference>
<dbReference type="CDD" id="cd02966">
    <property type="entry name" value="TlpA_like_family"/>
    <property type="match status" value="1"/>
</dbReference>
<feature type="domain" description="Thioredoxin" evidence="5">
    <location>
        <begin position="347"/>
        <end position="493"/>
    </location>
</feature>
<feature type="signal peptide" evidence="4">
    <location>
        <begin position="1"/>
        <end position="20"/>
    </location>
</feature>
<dbReference type="Pfam" id="PF08534">
    <property type="entry name" value="Redoxin"/>
    <property type="match status" value="1"/>
</dbReference>
<keyword evidence="3" id="KW-0676">Redox-active center</keyword>
<dbReference type="Proteomes" id="UP000223749">
    <property type="component" value="Chromosome"/>
</dbReference>
<dbReference type="PROSITE" id="PS00194">
    <property type="entry name" value="THIOREDOXIN_1"/>
    <property type="match status" value="1"/>
</dbReference>
<dbReference type="RefSeq" id="WP_099439315.1">
    <property type="nucleotide sequence ID" value="NZ_CP024091.1"/>
</dbReference>
<keyword evidence="7" id="KW-1185">Reference proteome</keyword>
<proteinExistence type="predicted"/>
<dbReference type="InterPro" id="IPR013766">
    <property type="entry name" value="Thioredoxin_domain"/>
</dbReference>
<dbReference type="PANTHER" id="PTHR42852">
    <property type="entry name" value="THIOL:DISULFIDE INTERCHANGE PROTEIN DSBE"/>
    <property type="match status" value="1"/>
</dbReference>
<dbReference type="InterPro" id="IPR013740">
    <property type="entry name" value="Redoxin"/>
</dbReference>
<evidence type="ECO:0000313" key="7">
    <source>
        <dbReference type="Proteomes" id="UP000223749"/>
    </source>
</evidence>
<dbReference type="EMBL" id="CP024091">
    <property type="protein sequence ID" value="ATP57391.1"/>
    <property type="molecule type" value="Genomic_DNA"/>
</dbReference>
<dbReference type="InterPro" id="IPR036249">
    <property type="entry name" value="Thioredoxin-like_sf"/>
</dbReference>
<protein>
    <recommendedName>
        <fullName evidence="5">Thioredoxin domain-containing protein</fullName>
    </recommendedName>
</protein>
<evidence type="ECO:0000313" key="6">
    <source>
        <dbReference type="EMBL" id="ATP57391.1"/>
    </source>
</evidence>
<evidence type="ECO:0000256" key="3">
    <source>
        <dbReference type="ARBA" id="ARBA00023284"/>
    </source>
</evidence>
<dbReference type="AlphaFoldDB" id="A0A2D1U703"/>
<name>A0A2D1U703_9SPHI</name>
<comment type="subcellular location">
    <subcellularLocation>
        <location evidence="1">Cell envelope</location>
    </subcellularLocation>
</comment>
<dbReference type="SUPFAM" id="SSF52833">
    <property type="entry name" value="Thioredoxin-like"/>
    <property type="match status" value="1"/>
</dbReference>
<dbReference type="PROSITE" id="PS51352">
    <property type="entry name" value="THIOREDOXIN_2"/>
    <property type="match status" value="1"/>
</dbReference>
<sequence>MNNFFQVLLSILFLTTTASAQGTQISLHGTIDSSIINFFNSRELLVKVHDPIKKLLNNEEIITVPIQEKGKFQLQISSTTPFTYLSFWAKDNKSGSGARLPIQFQARNANFLEEQYFFQQGDSIKMFISKNGNMGFSGKGSEKLKYQNYVFNLPGFLSLIQRRSTELINLRDYALVNELEDQVLELECNLRRKLLESYQQQFSPDVYQLLQLDANSSAAYLRLRSNALVPNGSNDVFIQQYYKNHVPERHLSATGPKLLSSSPYYLEYLLLRELQLEMYTESKNNSGNIYPRLLITMNNKYSGELKDQLLLLLVTKSPEESIKPIIDKIINLIGDQTIKNALGRWKDKQSASAFPFELQDVNGKRYHLKDFEGKVLVMDFWFTGCAACMQLNAAMEKIMQHYKNNKQVVFVTVSSDNNKESWEKSLFTGRYTSEGTINLYTNGLGMAHPLLKYYNFQGAPRQLIINKKGKLVSSAPPRADIETKVDNKNSMVQPASLNANSRALIKLIDQLL</sequence>